<proteinExistence type="predicted"/>
<organism evidence="1 2">
    <name type="scientific">Acetivibrio mesophilus</name>
    <dbReference type="NCBI Taxonomy" id="2487273"/>
    <lineage>
        <taxon>Bacteria</taxon>
        <taxon>Bacillati</taxon>
        <taxon>Bacillota</taxon>
        <taxon>Clostridia</taxon>
        <taxon>Eubacteriales</taxon>
        <taxon>Oscillospiraceae</taxon>
        <taxon>Acetivibrio</taxon>
    </lineage>
</organism>
<dbReference type="EMBL" id="RLII01000004">
    <property type="protein sequence ID" value="RXE59752.1"/>
    <property type="molecule type" value="Genomic_DNA"/>
</dbReference>
<dbReference type="Gene3D" id="2.70.98.10">
    <property type="match status" value="1"/>
</dbReference>
<dbReference type="AlphaFoldDB" id="A0A4Q0I9S2"/>
<reference evidence="2" key="1">
    <citation type="submission" date="2018-11" db="EMBL/GenBank/DDBJ databases">
        <title>Genome sequencing of a novel mesophilic and cellulolytic organism within the genus Hungateiclostridium.</title>
        <authorList>
            <person name="Rettenmaier R."/>
            <person name="Liebl W."/>
            <person name="Zverlov V."/>
        </authorList>
    </citation>
    <scope>NUCLEOTIDE SEQUENCE [LARGE SCALE GENOMIC DNA]</scope>
    <source>
        <strain evidence="2">N2K1</strain>
    </source>
</reference>
<comment type="caution">
    <text evidence="1">The sequence shown here is derived from an EMBL/GenBank/DDBJ whole genome shotgun (WGS) entry which is preliminary data.</text>
</comment>
<dbReference type="Proteomes" id="UP000289166">
    <property type="component" value="Unassembled WGS sequence"/>
</dbReference>
<gene>
    <name evidence="1" type="ORF">EFD62_05400</name>
</gene>
<accession>A0A4Q0I9S2</accession>
<evidence type="ECO:0000313" key="1">
    <source>
        <dbReference type="EMBL" id="RXE59752.1"/>
    </source>
</evidence>
<dbReference type="GO" id="GO:0030246">
    <property type="term" value="F:carbohydrate binding"/>
    <property type="evidence" value="ECO:0007669"/>
    <property type="project" value="InterPro"/>
</dbReference>
<protein>
    <submittedName>
        <fullName evidence="1">Uncharacterized protein</fullName>
    </submittedName>
</protein>
<dbReference type="OrthoDB" id="5621785at2"/>
<keyword evidence="2" id="KW-1185">Reference proteome</keyword>
<name>A0A4Q0I9S2_9FIRM</name>
<sequence>MSNTENTHINLESNRLSIQIAHPGSVYNGSRFDWTGFITKIVLDNKYSFCVPESEIPGQGSGGFGLCNEFGISTPIGYDEIKPQEKFPKLGTGLLTRPDESDYFFFDKYEVDPFPVRISKDFDTVVFNVEPVDCNGYAVKMTKTISVKDNVLTIDYRLENVGSKPIKTEEYCHNFFSVNNNRIGSGYVLKFPYDVNPKETPDVMTIKGNEIRWNSVPKEDFYCQTEGFKAVQQHYWELLYEPERTGIREYSEFEISKVAVWGTTHVVSPEVFINVDIAPGATQEWRRKYEFFTF</sequence>
<dbReference type="RefSeq" id="WP_069193562.1">
    <property type="nucleotide sequence ID" value="NZ_RLII01000004.1"/>
</dbReference>
<dbReference type="InterPro" id="IPR014718">
    <property type="entry name" value="GH-type_carb-bd"/>
</dbReference>
<evidence type="ECO:0000313" key="2">
    <source>
        <dbReference type="Proteomes" id="UP000289166"/>
    </source>
</evidence>